<dbReference type="OrthoDB" id="957609at2"/>
<dbReference type="RefSeq" id="WP_090339081.1">
    <property type="nucleotide sequence ID" value="NZ_FNXY01000008.1"/>
</dbReference>
<dbReference type="EMBL" id="FNXY01000008">
    <property type="protein sequence ID" value="SEJ46641.1"/>
    <property type="molecule type" value="Genomic_DNA"/>
</dbReference>
<gene>
    <name evidence="2" type="ORF">SAMN04487995_4816</name>
</gene>
<organism evidence="2 3">
    <name type="scientific">Dyadobacter koreensis</name>
    <dbReference type="NCBI Taxonomy" id="408657"/>
    <lineage>
        <taxon>Bacteria</taxon>
        <taxon>Pseudomonadati</taxon>
        <taxon>Bacteroidota</taxon>
        <taxon>Cytophagia</taxon>
        <taxon>Cytophagales</taxon>
        <taxon>Spirosomataceae</taxon>
        <taxon>Dyadobacter</taxon>
    </lineage>
</organism>
<protein>
    <recommendedName>
        <fullName evidence="4">Por secretion system C-terminal sorting domain-containing protein</fullName>
    </recommendedName>
</protein>
<name>A0A1H6YZK5_9BACT</name>
<sequence length="138" mass="16302">MKNISSKFLSLFCFLSFFFFCPVAFAQISDQRNDAAFYSDFYVMQVRPMKFQLTYNWPATDRVLVRISDHNRNLLFIEKVLVYKKYEKLFDLSTFLDGQYTFELLDGERSFTHKFDITTVTKREVVARNVGILPASEL</sequence>
<feature type="signal peptide" evidence="1">
    <location>
        <begin position="1"/>
        <end position="26"/>
    </location>
</feature>
<evidence type="ECO:0000313" key="3">
    <source>
        <dbReference type="Proteomes" id="UP000199532"/>
    </source>
</evidence>
<accession>A0A1H6YZK5</accession>
<dbReference type="Proteomes" id="UP000199532">
    <property type="component" value="Unassembled WGS sequence"/>
</dbReference>
<dbReference type="AlphaFoldDB" id="A0A1H6YZK5"/>
<evidence type="ECO:0008006" key="4">
    <source>
        <dbReference type="Google" id="ProtNLM"/>
    </source>
</evidence>
<keyword evidence="1" id="KW-0732">Signal</keyword>
<evidence type="ECO:0000256" key="1">
    <source>
        <dbReference type="SAM" id="SignalP"/>
    </source>
</evidence>
<reference evidence="2 3" key="1">
    <citation type="submission" date="2016-10" db="EMBL/GenBank/DDBJ databases">
        <authorList>
            <person name="de Groot N.N."/>
        </authorList>
    </citation>
    <scope>NUCLEOTIDE SEQUENCE [LARGE SCALE GENOMIC DNA]</scope>
    <source>
        <strain evidence="2 3">DSM 19938</strain>
    </source>
</reference>
<keyword evidence="3" id="KW-1185">Reference proteome</keyword>
<evidence type="ECO:0000313" key="2">
    <source>
        <dbReference type="EMBL" id="SEJ46641.1"/>
    </source>
</evidence>
<proteinExistence type="predicted"/>
<feature type="chain" id="PRO_5011570726" description="Por secretion system C-terminal sorting domain-containing protein" evidence="1">
    <location>
        <begin position="27"/>
        <end position="138"/>
    </location>
</feature>
<dbReference type="STRING" id="408657.SAMN04487995_4816"/>